<dbReference type="EC" id="2.9.1.1" evidence="8"/>
<dbReference type="NCBIfam" id="TIGR00474">
    <property type="entry name" value="selA"/>
    <property type="match status" value="1"/>
</dbReference>
<sequence>MSSPASPPDVRQRLRALPSVERLAQALARSLAADAAPARHTPAEQRAAAREAIARLRAELRQQPATEATPADLLARGLDLARQRLAAQPGLIPVINATGVILHTNLGRAPLAKAALDALLAVGQGYSNLEYDLSAGERSRRDRHSEAHWQALLGCEAALVVNNCAAAVWLVLDTLARGQTALISRGELVEIGGGFRIPDIMAKSGVRLCEVGTTNRTRLSDYEAALTNAPDVRLIVRVHPSNFRLLGFTERPSLAALAALARQHNLLLFEDVGSGLLADLAGCGLDDEPSPVRSLAEGADVVTFSADKLLGGPQAGIIAGRQALIARLRQNPLLRVLRADKLTYAALEATLRLYRTGQTDAIPVLAMIRQSPADLDRRARRLARSIRRQIPPGSATVTLEAGQSVIGGGCAPHVQLPTTLICLSPRHLAAEELAAHLRCGTPPIVARIVRNNIVCDPRTVLPAQERDLVAGIVRSLA</sequence>
<keyword evidence="6 8" id="KW-0711">Selenium</keyword>
<keyword evidence="5 8" id="KW-0648">Protein biosynthesis</keyword>
<protein>
    <recommendedName>
        <fullName evidence="8">L-seryl-tRNA(Sec) selenium transferase</fullName>
        <ecNumber evidence="8">2.9.1.1</ecNumber>
    </recommendedName>
    <alternativeName>
        <fullName evidence="8">Selenocysteine synthase</fullName>
        <shortName evidence="8">Sec synthase</shortName>
    </alternativeName>
    <alternativeName>
        <fullName evidence="8">Selenocysteinyl-tRNA(Sec) synthase</fullName>
    </alternativeName>
</protein>
<gene>
    <name evidence="8" type="primary">selA</name>
    <name evidence="9" type="ORF">J8C05_00710</name>
</gene>
<comment type="similarity">
    <text evidence="7 8">Belongs to the SelA family.</text>
</comment>
<dbReference type="SUPFAM" id="SSF53383">
    <property type="entry name" value="PLP-dependent transferases"/>
    <property type="match status" value="1"/>
</dbReference>
<organism evidence="9 10">
    <name type="scientific">Chloracidobacterium sp. N</name>
    <dbReference type="NCBI Taxonomy" id="2821540"/>
    <lineage>
        <taxon>Bacteria</taxon>
        <taxon>Pseudomonadati</taxon>
        <taxon>Acidobacteriota</taxon>
        <taxon>Terriglobia</taxon>
        <taxon>Terriglobales</taxon>
        <taxon>Acidobacteriaceae</taxon>
        <taxon>Chloracidobacterium</taxon>
        <taxon>Chloracidobacterium aggregatum</taxon>
    </lineage>
</organism>
<evidence type="ECO:0000256" key="4">
    <source>
        <dbReference type="ARBA" id="ARBA00022898"/>
    </source>
</evidence>
<evidence type="ECO:0000256" key="3">
    <source>
        <dbReference type="ARBA" id="ARBA00022679"/>
    </source>
</evidence>
<evidence type="ECO:0000256" key="8">
    <source>
        <dbReference type="HAMAP-Rule" id="MF_00423"/>
    </source>
</evidence>
<comment type="subcellular location">
    <subcellularLocation>
        <location evidence="8">Cytoplasm</location>
    </subcellularLocation>
</comment>
<dbReference type="Proteomes" id="UP000677668">
    <property type="component" value="Chromosome 1"/>
</dbReference>
<comment type="cofactor">
    <cofactor evidence="1 8">
        <name>pyridoxal 5'-phosphate</name>
        <dbReference type="ChEBI" id="CHEBI:597326"/>
    </cofactor>
</comment>
<evidence type="ECO:0000256" key="7">
    <source>
        <dbReference type="ARBA" id="ARBA00044507"/>
    </source>
</evidence>
<dbReference type="PANTHER" id="PTHR32328">
    <property type="entry name" value="L-SERYL-TRNA(SEC) SELENIUM TRANSFERASE"/>
    <property type="match status" value="1"/>
</dbReference>
<evidence type="ECO:0000256" key="2">
    <source>
        <dbReference type="ARBA" id="ARBA00022490"/>
    </source>
</evidence>
<keyword evidence="3 8" id="KW-0808">Transferase</keyword>
<dbReference type="InterPro" id="IPR015421">
    <property type="entry name" value="PyrdxlP-dep_Trfase_major"/>
</dbReference>
<dbReference type="InterPro" id="IPR004534">
    <property type="entry name" value="SelA_trans"/>
</dbReference>
<reference evidence="9 10" key="1">
    <citation type="submission" date="2021-03" db="EMBL/GenBank/DDBJ databases">
        <title>Genomic and phenotypic characterization of Chloracidobacterium isolates provides evidence for multiple species.</title>
        <authorList>
            <person name="Saini M.K."/>
            <person name="Costas A.M.G."/>
            <person name="Tank M."/>
            <person name="Bryant D.A."/>
        </authorList>
    </citation>
    <scope>NUCLEOTIDE SEQUENCE [LARGE SCALE GENOMIC DNA]</scope>
    <source>
        <strain evidence="9 10">N</strain>
    </source>
</reference>
<dbReference type="Gene3D" id="3.40.640.10">
    <property type="entry name" value="Type I PLP-dependent aspartate aminotransferase-like (Major domain)"/>
    <property type="match status" value="1"/>
</dbReference>
<evidence type="ECO:0000256" key="5">
    <source>
        <dbReference type="ARBA" id="ARBA00022917"/>
    </source>
</evidence>
<dbReference type="EMBL" id="CP072642">
    <property type="protein sequence ID" value="QUV94017.1"/>
    <property type="molecule type" value="Genomic_DNA"/>
</dbReference>
<proteinExistence type="inferred from homology"/>
<evidence type="ECO:0000256" key="6">
    <source>
        <dbReference type="ARBA" id="ARBA00023266"/>
    </source>
</evidence>
<accession>A0ABX8AZ66</accession>
<keyword evidence="4 8" id="KW-0663">Pyridoxal phosphate</keyword>
<feature type="modified residue" description="N6-(pyridoxal phosphate)lysine" evidence="8">
    <location>
        <position position="308"/>
    </location>
</feature>
<comment type="pathway">
    <text evidence="8">Aminoacyl-tRNA biosynthesis; selenocysteinyl-tRNA(Sec) biosynthesis; selenocysteinyl-tRNA(Sec) from L-seryl-tRNA(Sec) (bacterial route): step 1/1.</text>
</comment>
<keyword evidence="10" id="KW-1185">Reference proteome</keyword>
<dbReference type="GO" id="GO:0004125">
    <property type="term" value="F:L-seryl-tRNA(Sec) selenium transferase activity"/>
    <property type="evidence" value="ECO:0007669"/>
    <property type="project" value="UniProtKB-EC"/>
</dbReference>
<dbReference type="HAMAP" id="MF_00423">
    <property type="entry name" value="SelA"/>
    <property type="match status" value="1"/>
</dbReference>
<dbReference type="PANTHER" id="PTHR32328:SF0">
    <property type="entry name" value="L-SERYL-TRNA(SEC) SELENIUM TRANSFERASE"/>
    <property type="match status" value="1"/>
</dbReference>
<keyword evidence="2 8" id="KW-0963">Cytoplasm</keyword>
<comment type="catalytic activity">
    <reaction evidence="8">
        <text>L-seryl-tRNA(Sec) + selenophosphate + H(+) = L-selenocysteinyl-tRNA(Sec) + phosphate</text>
        <dbReference type="Rhea" id="RHEA:22728"/>
        <dbReference type="Rhea" id="RHEA-COMP:9742"/>
        <dbReference type="Rhea" id="RHEA-COMP:9743"/>
        <dbReference type="ChEBI" id="CHEBI:15378"/>
        <dbReference type="ChEBI" id="CHEBI:16144"/>
        <dbReference type="ChEBI" id="CHEBI:43474"/>
        <dbReference type="ChEBI" id="CHEBI:78533"/>
        <dbReference type="ChEBI" id="CHEBI:78573"/>
        <dbReference type="EC" id="2.9.1.1"/>
    </reaction>
</comment>
<name>A0ABX8AZ66_9BACT</name>
<evidence type="ECO:0000256" key="1">
    <source>
        <dbReference type="ARBA" id="ARBA00001933"/>
    </source>
</evidence>
<dbReference type="Gene3D" id="3.90.1150.180">
    <property type="match status" value="1"/>
</dbReference>
<comment type="function">
    <text evidence="8">Converts seryl-tRNA(Sec) to selenocysteinyl-tRNA(Sec) required for selenoprotein biosynthesis.</text>
</comment>
<evidence type="ECO:0000313" key="10">
    <source>
        <dbReference type="Proteomes" id="UP000677668"/>
    </source>
</evidence>
<dbReference type="Pfam" id="PF03841">
    <property type="entry name" value="SelA"/>
    <property type="match status" value="1"/>
</dbReference>
<dbReference type="RefSeq" id="WP_211422343.1">
    <property type="nucleotide sequence ID" value="NZ_CP072642.1"/>
</dbReference>
<dbReference type="InterPro" id="IPR018319">
    <property type="entry name" value="SelA-like"/>
</dbReference>
<evidence type="ECO:0000313" key="9">
    <source>
        <dbReference type="EMBL" id="QUV94017.1"/>
    </source>
</evidence>
<dbReference type="InterPro" id="IPR015424">
    <property type="entry name" value="PyrdxlP-dep_Trfase"/>
</dbReference>